<evidence type="ECO:0000313" key="2">
    <source>
        <dbReference type="EMBL" id="ACM48915.1"/>
    </source>
</evidence>
<keyword evidence="1" id="KW-1133">Transmembrane helix</keyword>
<feature type="transmembrane region" description="Helical" evidence="1">
    <location>
        <begin position="12"/>
        <end position="33"/>
    </location>
</feature>
<sequence>MPGLPVSCQLIPSIQLIQLTLGFLNLTSVYAVCRSQMKIKLNRRRKLVLVLVGGFVLWLLHYYRMREGARMLSAEERREIVLELHE</sequence>
<dbReference type="AlphaFoldDB" id="B9KHF3"/>
<reference evidence="2 3" key="1">
    <citation type="journal article" date="2009" name="BMC Genomics">
        <title>Conservation in the face of diversity: multistrain analysis of an intracellular bacterium.</title>
        <authorList>
            <person name="Dark M.J."/>
            <person name="Herndon D.R."/>
            <person name="Kappmeyer L.S."/>
            <person name="Gonzales M.P."/>
            <person name="Nordeen E."/>
            <person name="Palmer G.H."/>
            <person name="Knowles D.P. Jr."/>
            <person name="Brayton K.A."/>
        </authorList>
    </citation>
    <scope>NUCLEOTIDE SEQUENCE [LARGE SCALE GENOMIC DNA]</scope>
    <source>
        <strain evidence="2 3">Florida</strain>
    </source>
</reference>
<feature type="transmembrane region" description="Helical" evidence="1">
    <location>
        <begin position="45"/>
        <end position="63"/>
    </location>
</feature>
<dbReference type="EMBL" id="CP001079">
    <property type="protein sequence ID" value="ACM48915.1"/>
    <property type="molecule type" value="Genomic_DNA"/>
</dbReference>
<dbReference type="HOGENOM" id="CLU_191189_0_0_5"/>
<dbReference type="STRING" id="320483.AMF_017"/>
<protein>
    <submittedName>
        <fullName evidence="2">Uncharacterized protein</fullName>
    </submittedName>
</protein>
<keyword evidence="3" id="KW-1185">Reference proteome</keyword>
<accession>B9KHF3</accession>
<keyword evidence="1" id="KW-0812">Transmembrane</keyword>
<dbReference type="Proteomes" id="UP000007307">
    <property type="component" value="Chromosome"/>
</dbReference>
<keyword evidence="1" id="KW-0472">Membrane</keyword>
<name>B9KHF3_ANAMF</name>
<dbReference type="KEGG" id="amf:AMF_017"/>
<proteinExistence type="predicted"/>
<evidence type="ECO:0000256" key="1">
    <source>
        <dbReference type="SAM" id="Phobius"/>
    </source>
</evidence>
<evidence type="ECO:0000313" key="3">
    <source>
        <dbReference type="Proteomes" id="UP000007307"/>
    </source>
</evidence>
<gene>
    <name evidence="2" type="ordered locus">AMF_017</name>
</gene>
<organism evidence="2 3">
    <name type="scientific">Anaplasma marginale (strain Florida)</name>
    <dbReference type="NCBI Taxonomy" id="320483"/>
    <lineage>
        <taxon>Bacteria</taxon>
        <taxon>Pseudomonadati</taxon>
        <taxon>Pseudomonadota</taxon>
        <taxon>Alphaproteobacteria</taxon>
        <taxon>Rickettsiales</taxon>
        <taxon>Anaplasmataceae</taxon>
        <taxon>Anaplasma</taxon>
    </lineage>
</organism>